<dbReference type="HOGENOM" id="CLU_1515520_0_0_7"/>
<keyword evidence="3" id="KW-1185">Reference proteome</keyword>
<dbReference type="eggNOG" id="COG2865">
    <property type="taxonomic scope" value="Bacteria"/>
</dbReference>
<feature type="compositionally biased region" description="Polar residues" evidence="1">
    <location>
        <begin position="162"/>
        <end position="177"/>
    </location>
</feature>
<accession>C0QIJ6</accession>
<sequence length="177" mass="19548">MHTLSAINPLTGHCFPLVSLIGAANHHDSLFLTPVIKLAQALGIDVKLITADQAYHDSNGSVLEKTGVYVVAPPSEKAKLPDNGCFQPIPTFHEEAQRAIDIRKKRFLAIREKRCWSSYTLAPEVTHKGHSSLPHKDGSFQHKDMAFTQKEGLWVDDVPAPGSTSRVTSDMQKSSWH</sequence>
<organism evidence="2 3">
    <name type="scientific">Desulforapulum autotrophicum (strain ATCC 43914 / DSM 3382 / VKM B-1955 / HRM2)</name>
    <name type="common">Desulfobacterium autotrophicum</name>
    <dbReference type="NCBI Taxonomy" id="177437"/>
    <lineage>
        <taxon>Bacteria</taxon>
        <taxon>Pseudomonadati</taxon>
        <taxon>Thermodesulfobacteriota</taxon>
        <taxon>Desulfobacteria</taxon>
        <taxon>Desulfobacterales</taxon>
        <taxon>Desulfobacteraceae</taxon>
        <taxon>Desulforapulum</taxon>
    </lineage>
</organism>
<feature type="region of interest" description="Disordered" evidence="1">
    <location>
        <begin position="156"/>
        <end position="177"/>
    </location>
</feature>
<evidence type="ECO:0000313" key="3">
    <source>
        <dbReference type="Proteomes" id="UP000000442"/>
    </source>
</evidence>
<protein>
    <submittedName>
        <fullName evidence="2">Uncharacterized protein</fullName>
    </submittedName>
</protein>
<dbReference type="EMBL" id="CP001087">
    <property type="protein sequence ID" value="ACN17940.1"/>
    <property type="molecule type" value="Genomic_DNA"/>
</dbReference>
<dbReference type="STRING" id="177437.HRM2_48920"/>
<dbReference type="eggNOG" id="COG3039">
    <property type="taxonomic scope" value="Bacteria"/>
</dbReference>
<proteinExistence type="predicted"/>
<name>C0QIJ6_DESAH</name>
<gene>
    <name evidence="2" type="ordered locus">HRM2_48920</name>
</gene>
<dbReference type="AlphaFoldDB" id="C0QIJ6"/>
<evidence type="ECO:0000256" key="1">
    <source>
        <dbReference type="SAM" id="MobiDB-lite"/>
    </source>
</evidence>
<dbReference type="KEGG" id="dat:HRM2_48920"/>
<reference evidence="2 3" key="1">
    <citation type="journal article" date="2009" name="Environ. Microbiol.">
        <title>Genome sequence of Desulfobacterium autotrophicum HRM2, a marine sulfate reducer oxidizing organic carbon completely to carbon dioxide.</title>
        <authorList>
            <person name="Strittmatter A.W."/>
            <person name="Liesegang H."/>
            <person name="Rabus R."/>
            <person name="Decker I."/>
            <person name="Amann J."/>
            <person name="Andres S."/>
            <person name="Henne A."/>
            <person name="Fricke W.F."/>
            <person name="Martinez-Arias R."/>
            <person name="Bartels D."/>
            <person name="Goesmann A."/>
            <person name="Krause L."/>
            <person name="Puehler A."/>
            <person name="Klenk H.P."/>
            <person name="Richter M."/>
            <person name="Schuler M."/>
            <person name="Gloeckner F.O."/>
            <person name="Meyerdierks A."/>
            <person name="Gottschalk G."/>
            <person name="Amann R."/>
        </authorList>
    </citation>
    <scope>NUCLEOTIDE SEQUENCE [LARGE SCALE GENOMIC DNA]</scope>
    <source>
        <strain evidence="3">ATCC 43914 / DSM 3382 / HRM2</strain>
    </source>
</reference>
<evidence type="ECO:0000313" key="2">
    <source>
        <dbReference type="EMBL" id="ACN17940.1"/>
    </source>
</evidence>
<dbReference type="Proteomes" id="UP000000442">
    <property type="component" value="Chromosome"/>
</dbReference>